<keyword evidence="2" id="KW-0285">Flavoprotein</keyword>
<gene>
    <name evidence="7" type="ORF">HQ497_01720</name>
</gene>
<evidence type="ECO:0000256" key="4">
    <source>
        <dbReference type="ARBA" id="ARBA00023002"/>
    </source>
</evidence>
<comment type="similarity">
    <text evidence="5">Belongs to the L2HGDH family.</text>
</comment>
<comment type="caution">
    <text evidence="7">The sequence shown here is derived from an EMBL/GenBank/DDBJ whole genome shotgun (WGS) entry which is preliminary data.</text>
</comment>
<name>A0A972VUL7_9GAMM</name>
<dbReference type="Gene3D" id="3.50.50.60">
    <property type="entry name" value="FAD/NAD(P)-binding domain"/>
    <property type="match status" value="1"/>
</dbReference>
<keyword evidence="3" id="KW-0274">FAD</keyword>
<dbReference type="GO" id="GO:0047545">
    <property type="term" value="F:(S)-2-hydroxyglutarate dehydrogenase activity"/>
    <property type="evidence" value="ECO:0007669"/>
    <property type="project" value="TreeGrafter"/>
</dbReference>
<evidence type="ECO:0000256" key="1">
    <source>
        <dbReference type="ARBA" id="ARBA00001974"/>
    </source>
</evidence>
<evidence type="ECO:0000256" key="3">
    <source>
        <dbReference type="ARBA" id="ARBA00022827"/>
    </source>
</evidence>
<organism evidence="7 8">
    <name type="scientific">SAR86 cluster bacterium</name>
    <dbReference type="NCBI Taxonomy" id="2030880"/>
    <lineage>
        <taxon>Bacteria</taxon>
        <taxon>Pseudomonadati</taxon>
        <taxon>Pseudomonadota</taxon>
        <taxon>Gammaproteobacteria</taxon>
        <taxon>SAR86 cluster</taxon>
    </lineage>
</organism>
<dbReference type="EMBL" id="JABMOJ010000062">
    <property type="protein sequence ID" value="NQV64058.1"/>
    <property type="molecule type" value="Genomic_DNA"/>
</dbReference>
<proteinExistence type="inferred from homology"/>
<dbReference type="InterPro" id="IPR036188">
    <property type="entry name" value="FAD/NAD-bd_sf"/>
</dbReference>
<feature type="domain" description="FAD dependent oxidoreductase" evidence="6">
    <location>
        <begin position="5"/>
        <end position="363"/>
    </location>
</feature>
<evidence type="ECO:0000313" key="8">
    <source>
        <dbReference type="Proteomes" id="UP000754644"/>
    </source>
</evidence>
<protein>
    <submittedName>
        <fullName evidence="7">NAD(P)/FAD-dependent oxidoreductase</fullName>
    </submittedName>
</protein>
<accession>A0A972VUL7</accession>
<dbReference type="Pfam" id="PF01266">
    <property type="entry name" value="DAO"/>
    <property type="match status" value="1"/>
</dbReference>
<evidence type="ECO:0000313" key="7">
    <source>
        <dbReference type="EMBL" id="NQV64058.1"/>
    </source>
</evidence>
<reference evidence="7" key="1">
    <citation type="submission" date="2020-05" db="EMBL/GenBank/DDBJ databases">
        <title>Sulfur intermediates as new biogeochemical hubs in an aquatic model microbial ecosystem.</title>
        <authorList>
            <person name="Vigneron A."/>
        </authorList>
    </citation>
    <scope>NUCLEOTIDE SEQUENCE</scope>
    <source>
        <strain evidence="7">Bin.250</strain>
    </source>
</reference>
<keyword evidence="4" id="KW-0560">Oxidoreductase</keyword>
<comment type="cofactor">
    <cofactor evidence="1">
        <name>FAD</name>
        <dbReference type="ChEBI" id="CHEBI:57692"/>
    </cofactor>
</comment>
<evidence type="ECO:0000256" key="5">
    <source>
        <dbReference type="ARBA" id="ARBA00037941"/>
    </source>
</evidence>
<dbReference type="InterPro" id="IPR006076">
    <property type="entry name" value="FAD-dep_OxRdtase"/>
</dbReference>
<dbReference type="SUPFAM" id="SSF51905">
    <property type="entry name" value="FAD/NAD(P)-binding domain"/>
    <property type="match status" value="1"/>
</dbReference>
<sequence length="370" mass="39069">MDFVDTCVIGGGVIGLAIARALAAAVPDVLVVDQAASIGQGISSRNSEVIHAGIYYPADSLKARLCVEGGRQLYEYCQSHGVAHQRCGKLIVAADVTEEAALLNIQDLASVNGVNLSIWSGAQVTDAQAHIRASMALFSPLTGIVSAHDLMQSLLADLEQRGGSFVGSTRVEAIEAVDGGFVVLCQADGAEYRFGCRSVINAAGLGAQVLAGSCKGLDPVHIPPLYLCKGLYFSLKGKHPFKHLIYPVPEASGAGLGVHATLDLGGRVKFGPNVEYVDEADYSVPEARREDYFQAIRRYYPQIEKARLVPDYAGIRPKLQAPGGQPADFVIQGPSVHGLIGLVNLFGIESPGLTAALAIADYVHTDILGY</sequence>
<dbReference type="PANTHER" id="PTHR43104">
    <property type="entry name" value="L-2-HYDROXYGLUTARATE DEHYDROGENASE, MITOCHONDRIAL"/>
    <property type="match status" value="1"/>
</dbReference>
<evidence type="ECO:0000259" key="6">
    <source>
        <dbReference type="Pfam" id="PF01266"/>
    </source>
</evidence>
<evidence type="ECO:0000256" key="2">
    <source>
        <dbReference type="ARBA" id="ARBA00022630"/>
    </source>
</evidence>
<dbReference type="AlphaFoldDB" id="A0A972VUL7"/>
<dbReference type="Proteomes" id="UP000754644">
    <property type="component" value="Unassembled WGS sequence"/>
</dbReference>
<dbReference type="Gene3D" id="3.30.9.10">
    <property type="entry name" value="D-Amino Acid Oxidase, subunit A, domain 2"/>
    <property type="match status" value="1"/>
</dbReference>
<dbReference type="PANTHER" id="PTHR43104:SF4">
    <property type="entry name" value="L-2-HYDROXYGLUTARATE DEHYDROGENASE, MITOCHONDRIAL"/>
    <property type="match status" value="1"/>
</dbReference>